<protein>
    <recommendedName>
        <fullName evidence="5">Lipoprotein</fullName>
    </recommendedName>
</protein>
<name>A0A4Z0BQY6_9BURK</name>
<feature type="region of interest" description="Disordered" evidence="1">
    <location>
        <begin position="33"/>
        <end position="80"/>
    </location>
</feature>
<feature type="compositionally biased region" description="Gly residues" evidence="1">
    <location>
        <begin position="65"/>
        <end position="80"/>
    </location>
</feature>
<keyword evidence="4" id="KW-1185">Reference proteome</keyword>
<sequence>MRSESTKRIAAVLGLALGAAVMSGCANWRDEGRMGAGPMMKEDPTKAPPRGAYGPGTVMPSGTQGPSGTGAGAGTGTGTR</sequence>
<evidence type="ECO:0000256" key="2">
    <source>
        <dbReference type="SAM" id="SignalP"/>
    </source>
</evidence>
<reference evidence="3 4" key="1">
    <citation type="submission" date="2019-03" db="EMBL/GenBank/DDBJ databases">
        <title>Ramlibacter rhizophilus CCTCC AB2015357, whole genome shotgun sequence.</title>
        <authorList>
            <person name="Zhang X."/>
            <person name="Feng G."/>
            <person name="Zhu H."/>
        </authorList>
    </citation>
    <scope>NUCLEOTIDE SEQUENCE [LARGE SCALE GENOMIC DNA]</scope>
    <source>
        <strain evidence="3 4">CCTCC AB2015357</strain>
    </source>
</reference>
<gene>
    <name evidence="3" type="ORF">EZ242_07285</name>
</gene>
<evidence type="ECO:0000256" key="1">
    <source>
        <dbReference type="SAM" id="MobiDB-lite"/>
    </source>
</evidence>
<feature type="signal peptide" evidence="2">
    <location>
        <begin position="1"/>
        <end position="28"/>
    </location>
</feature>
<comment type="caution">
    <text evidence="3">The sequence shown here is derived from an EMBL/GenBank/DDBJ whole genome shotgun (WGS) entry which is preliminary data.</text>
</comment>
<dbReference type="PROSITE" id="PS51257">
    <property type="entry name" value="PROKAR_LIPOPROTEIN"/>
    <property type="match status" value="1"/>
</dbReference>
<evidence type="ECO:0008006" key="5">
    <source>
        <dbReference type="Google" id="ProtNLM"/>
    </source>
</evidence>
<dbReference type="RefSeq" id="WP_135284480.1">
    <property type="nucleotide sequence ID" value="NZ_SMLL01000003.1"/>
</dbReference>
<evidence type="ECO:0000313" key="3">
    <source>
        <dbReference type="EMBL" id="TFZ01182.1"/>
    </source>
</evidence>
<accession>A0A4Z0BQY6</accession>
<feature type="chain" id="PRO_5021306409" description="Lipoprotein" evidence="2">
    <location>
        <begin position="29"/>
        <end position="80"/>
    </location>
</feature>
<dbReference type="Proteomes" id="UP000297564">
    <property type="component" value="Unassembled WGS sequence"/>
</dbReference>
<keyword evidence="2" id="KW-0732">Signal</keyword>
<evidence type="ECO:0000313" key="4">
    <source>
        <dbReference type="Proteomes" id="UP000297564"/>
    </source>
</evidence>
<proteinExistence type="predicted"/>
<dbReference type="AlphaFoldDB" id="A0A4Z0BQY6"/>
<dbReference type="EMBL" id="SMLL01000003">
    <property type="protein sequence ID" value="TFZ01182.1"/>
    <property type="molecule type" value="Genomic_DNA"/>
</dbReference>
<organism evidence="3 4">
    <name type="scientific">Ramlibacter rhizophilus</name>
    <dbReference type="NCBI Taxonomy" id="1781167"/>
    <lineage>
        <taxon>Bacteria</taxon>
        <taxon>Pseudomonadati</taxon>
        <taxon>Pseudomonadota</taxon>
        <taxon>Betaproteobacteria</taxon>
        <taxon>Burkholderiales</taxon>
        <taxon>Comamonadaceae</taxon>
        <taxon>Ramlibacter</taxon>
    </lineage>
</organism>